<dbReference type="EMBL" id="JANUGW010000005">
    <property type="protein sequence ID" value="MCS0581882.1"/>
    <property type="molecule type" value="Genomic_DNA"/>
</dbReference>
<comment type="caution">
    <text evidence="2">The sequence shown here is derived from an EMBL/GenBank/DDBJ whole genome shotgun (WGS) entry which is preliminary data.</text>
</comment>
<evidence type="ECO:0000256" key="1">
    <source>
        <dbReference type="SAM" id="MobiDB-lite"/>
    </source>
</evidence>
<feature type="compositionally biased region" description="Basic and acidic residues" evidence="1">
    <location>
        <begin position="31"/>
        <end position="43"/>
    </location>
</feature>
<evidence type="ECO:0000313" key="3">
    <source>
        <dbReference type="Proteomes" id="UP001204151"/>
    </source>
</evidence>
<sequence>MTIKTTLVQAVRLLPRSDAVPAGRARALRGRFQDRLAPVDDRPGPALPDDDGAAPDVDAHAPRPGTETTPAVAPPIAAEPALSRRVVHACMRDEHDGLRIARLAAVIGEFVNAPAILDSGCWELQIALDPALLPATRLRLHLSSCRLSLRFESADRDARCVILENSRELQRRLQALLPPHIDVDIACW</sequence>
<proteinExistence type="predicted"/>
<organism evidence="2 3">
    <name type="scientific">Massilia pinisoli</name>
    <dbReference type="NCBI Taxonomy" id="1772194"/>
    <lineage>
        <taxon>Bacteria</taxon>
        <taxon>Pseudomonadati</taxon>
        <taxon>Pseudomonadota</taxon>
        <taxon>Betaproteobacteria</taxon>
        <taxon>Burkholderiales</taxon>
        <taxon>Oxalobacteraceae</taxon>
        <taxon>Telluria group</taxon>
        <taxon>Massilia</taxon>
    </lineage>
</organism>
<reference evidence="2 3" key="1">
    <citation type="submission" date="2022-08" db="EMBL/GenBank/DDBJ databases">
        <title>Reclassification of Massilia species as members of the genera Telluria, Duganella, Pseudoduganella, Mokoshia gen. nov. and Zemynaea gen. nov. using orthogonal and non-orthogonal genome-based approaches.</title>
        <authorList>
            <person name="Bowman J.P."/>
        </authorList>
    </citation>
    <scope>NUCLEOTIDE SEQUENCE [LARGE SCALE GENOMIC DNA]</scope>
    <source>
        <strain evidence="2 3">JCM 31316</strain>
    </source>
</reference>
<protein>
    <submittedName>
        <fullName evidence="2">Type III secretion system protein SctP</fullName>
    </submittedName>
</protein>
<dbReference type="InterPro" id="IPR013390">
    <property type="entry name" value="T3SS_HpaP"/>
</dbReference>
<keyword evidence="3" id="KW-1185">Reference proteome</keyword>
<dbReference type="Proteomes" id="UP001204151">
    <property type="component" value="Unassembled WGS sequence"/>
</dbReference>
<evidence type="ECO:0000313" key="2">
    <source>
        <dbReference type="EMBL" id="MCS0581882.1"/>
    </source>
</evidence>
<gene>
    <name evidence="2" type="primary">sctP</name>
    <name evidence="2" type="ORF">NX784_09785</name>
</gene>
<feature type="region of interest" description="Disordered" evidence="1">
    <location>
        <begin position="31"/>
        <end position="77"/>
    </location>
</feature>
<dbReference type="Pfam" id="PF09483">
    <property type="entry name" value="HpaP"/>
    <property type="match status" value="1"/>
</dbReference>
<name>A0ABT1ZPP6_9BURK</name>
<dbReference type="RefSeq" id="WP_258816452.1">
    <property type="nucleotide sequence ID" value="NZ_JANUGW010000005.1"/>
</dbReference>
<dbReference type="NCBIfam" id="TIGR02557">
    <property type="entry name" value="HpaP"/>
    <property type="match status" value="1"/>
</dbReference>
<accession>A0ABT1ZPP6</accession>